<dbReference type="Gene3D" id="3.40.50.300">
    <property type="entry name" value="P-loop containing nucleotide triphosphate hydrolases"/>
    <property type="match status" value="3"/>
</dbReference>
<dbReference type="PANTHER" id="PTHR48040:SF19">
    <property type="entry name" value="OS01G0516900 PROTEIN"/>
    <property type="match status" value="1"/>
</dbReference>
<evidence type="ECO:0000256" key="2">
    <source>
        <dbReference type="ARBA" id="ARBA00006012"/>
    </source>
</evidence>
<evidence type="ECO:0000256" key="4">
    <source>
        <dbReference type="ARBA" id="ARBA00022741"/>
    </source>
</evidence>
<dbReference type="AlphaFoldDB" id="A0A3L6QY23"/>
<dbReference type="PROSITE" id="PS50893">
    <property type="entry name" value="ABC_TRANSPORTER_2"/>
    <property type="match status" value="1"/>
</dbReference>
<keyword evidence="3 8" id="KW-0812">Transmembrane</keyword>
<dbReference type="OrthoDB" id="66620at2759"/>
<name>A0A3L6QY23_PANMI</name>
<feature type="transmembrane region" description="Helical" evidence="8">
    <location>
        <begin position="700"/>
        <end position="722"/>
    </location>
</feature>
<evidence type="ECO:0000256" key="6">
    <source>
        <dbReference type="ARBA" id="ARBA00022989"/>
    </source>
</evidence>
<reference evidence="11" key="1">
    <citation type="journal article" date="2019" name="Nat. Commun.">
        <title>The genome of broomcorn millet.</title>
        <authorList>
            <person name="Zou C."/>
            <person name="Miki D."/>
            <person name="Li D."/>
            <person name="Tang Q."/>
            <person name="Xiao L."/>
            <person name="Rajput S."/>
            <person name="Deng P."/>
            <person name="Jia W."/>
            <person name="Huang R."/>
            <person name="Zhang M."/>
            <person name="Sun Y."/>
            <person name="Hu J."/>
            <person name="Fu X."/>
            <person name="Schnable P.S."/>
            <person name="Li F."/>
            <person name="Zhang H."/>
            <person name="Feng B."/>
            <person name="Zhu X."/>
            <person name="Liu R."/>
            <person name="Schnable J.C."/>
            <person name="Zhu J.-K."/>
            <person name="Zhang H."/>
        </authorList>
    </citation>
    <scope>NUCLEOTIDE SEQUENCE [LARGE SCALE GENOMIC DNA]</scope>
</reference>
<evidence type="ECO:0000256" key="8">
    <source>
        <dbReference type="SAM" id="Phobius"/>
    </source>
</evidence>
<feature type="domain" description="ABC transporter" evidence="9">
    <location>
        <begin position="324"/>
        <end position="537"/>
    </location>
</feature>
<dbReference type="GO" id="GO:0016887">
    <property type="term" value="F:ATP hydrolysis activity"/>
    <property type="evidence" value="ECO:0007669"/>
    <property type="project" value="InterPro"/>
</dbReference>
<comment type="caution">
    <text evidence="10">The sequence shown here is derived from an EMBL/GenBank/DDBJ whole genome shotgun (WGS) entry which is preliminary data.</text>
</comment>
<feature type="transmembrane region" description="Helical" evidence="8">
    <location>
        <begin position="631"/>
        <end position="649"/>
    </location>
</feature>
<keyword evidence="6 8" id="KW-1133">Transmembrane helix</keyword>
<sequence>MVGNDMARGISGGQRKRVTIGEMLVGPAKVLLMDEISNGLDSSTAFQIVNYLTQLIHVLGGTALISLLQPAPETYDLSDDVLLLSEGHVMYQGPKEDVVEFFESLGFNCPHRKAIADFLLEVTSRKDQKQYWSWDCEPYQYFTVEQFSDAFQTFRAGQIVKKVLEVPFDQNLTSIAALTTSKYGLRKRELFKAVFAREVLFMWRSPSRNIVNFTHIVPGSTESLGTTVLKSRGLFFEAKWYWIGLGALVGYIFLFNGLCTAAFAYFKSPGRTYSSVPRNAQDIKLEKLRNDAPSKRFHQKIVTDESSSTLNNRRVTLPFVPLSLTFENIRYSVDMPKAKKSHGEMNDRLEILKGVSGSFRPGVLTALMGISGAGKTTLMDVLAGRKTGGYTEGTITVSNYPKKQETFSRMFVEDLMELLELTSLHGAHVGLTGVNGLSSEQRKRLTIAVELVANPSIIFMDEPTSGLDARAAAIVMRTVRNLVDTGKTVVCTIHEPSIDIFETFDELLLLNRGGEEIYVGPLGNHASKLIIYFEGIEGVNKITDGYNPATWMLEVTSTVQEQMLGINLSEIYKHSELYQRNKDVIRDLRRPPTGFTDLHFDNKYSQPFFKQCLICLWKQNLSYWRNIHYTGGRYFITIMIALLFGTAFWNLGMKRTKQQDLFNSMGSMYAAVLMLGIQNASGIHPVVAMERIVFYKERAAGMYSALPYTFAQVAIELPYIFIQTDLWRFGVHNDRIRMDSNQILLRIPIWSRWFYWICPVAWTLYDLGASQFGDIMDKMETGETVTEFLRSYYGFRHKYLGVVAAVTMAYAIAFAFFFDLSVKYINFQRR</sequence>
<dbReference type="InterPro" id="IPR003593">
    <property type="entry name" value="AAA+_ATPase"/>
</dbReference>
<accession>A0A3L6QY23</accession>
<keyword evidence="5" id="KW-0067">ATP-binding</keyword>
<proteinExistence type="inferred from homology"/>
<evidence type="ECO:0000256" key="5">
    <source>
        <dbReference type="ARBA" id="ARBA00022840"/>
    </source>
</evidence>
<dbReference type="Pfam" id="PF00005">
    <property type="entry name" value="ABC_tran"/>
    <property type="match status" value="1"/>
</dbReference>
<feature type="transmembrane region" description="Helical" evidence="8">
    <location>
        <begin position="661"/>
        <end position="680"/>
    </location>
</feature>
<evidence type="ECO:0000256" key="1">
    <source>
        <dbReference type="ARBA" id="ARBA00004141"/>
    </source>
</evidence>
<feature type="transmembrane region" description="Helical" evidence="8">
    <location>
        <begin position="240"/>
        <end position="266"/>
    </location>
</feature>
<dbReference type="GO" id="GO:0005524">
    <property type="term" value="F:ATP binding"/>
    <property type="evidence" value="ECO:0007669"/>
    <property type="project" value="UniProtKB-KW"/>
</dbReference>
<organism evidence="10 11">
    <name type="scientific">Panicum miliaceum</name>
    <name type="common">Proso millet</name>
    <name type="synonym">Broomcorn millet</name>
    <dbReference type="NCBI Taxonomy" id="4540"/>
    <lineage>
        <taxon>Eukaryota</taxon>
        <taxon>Viridiplantae</taxon>
        <taxon>Streptophyta</taxon>
        <taxon>Embryophyta</taxon>
        <taxon>Tracheophyta</taxon>
        <taxon>Spermatophyta</taxon>
        <taxon>Magnoliopsida</taxon>
        <taxon>Liliopsida</taxon>
        <taxon>Poales</taxon>
        <taxon>Poaceae</taxon>
        <taxon>PACMAD clade</taxon>
        <taxon>Panicoideae</taxon>
        <taxon>Panicodae</taxon>
        <taxon>Paniceae</taxon>
        <taxon>Panicinae</taxon>
        <taxon>Panicum</taxon>
        <taxon>Panicum sect. Panicum</taxon>
    </lineage>
</organism>
<dbReference type="GO" id="GO:0140359">
    <property type="term" value="F:ABC-type transporter activity"/>
    <property type="evidence" value="ECO:0007669"/>
    <property type="project" value="InterPro"/>
</dbReference>
<evidence type="ECO:0000313" key="10">
    <source>
        <dbReference type="EMBL" id="RLM91403.1"/>
    </source>
</evidence>
<dbReference type="InterPro" id="IPR003439">
    <property type="entry name" value="ABC_transporter-like_ATP-bd"/>
</dbReference>
<feature type="transmembrane region" description="Helical" evidence="8">
    <location>
        <begin position="799"/>
        <end position="820"/>
    </location>
</feature>
<dbReference type="Pfam" id="PF08370">
    <property type="entry name" value="PDR_assoc"/>
    <property type="match status" value="1"/>
</dbReference>
<gene>
    <name evidence="10" type="ORF">C2845_PM08G14040</name>
</gene>
<dbReference type="PANTHER" id="PTHR48040">
    <property type="entry name" value="PLEIOTROPIC DRUG RESISTANCE PROTEIN 1-LIKE ISOFORM X1"/>
    <property type="match status" value="1"/>
</dbReference>
<dbReference type="Pfam" id="PF01061">
    <property type="entry name" value="ABC2_membrane"/>
    <property type="match status" value="1"/>
</dbReference>
<dbReference type="InterPro" id="IPR027417">
    <property type="entry name" value="P-loop_NTPase"/>
</dbReference>
<dbReference type="EMBL" id="PQIB02000010">
    <property type="protein sequence ID" value="RLM91403.1"/>
    <property type="molecule type" value="Genomic_DNA"/>
</dbReference>
<comment type="subcellular location">
    <subcellularLocation>
        <location evidence="1">Membrane</location>
        <topology evidence="1">Multi-pass membrane protein</topology>
    </subcellularLocation>
</comment>
<protein>
    <submittedName>
        <fullName evidence="10">Pleiotropic drug resistance protein 3-like</fullName>
    </submittedName>
</protein>
<dbReference type="GO" id="GO:0016020">
    <property type="term" value="C:membrane"/>
    <property type="evidence" value="ECO:0007669"/>
    <property type="project" value="UniProtKB-SubCell"/>
</dbReference>
<dbReference type="Proteomes" id="UP000275267">
    <property type="component" value="Unassembled WGS sequence"/>
</dbReference>
<dbReference type="STRING" id="4540.A0A3L6QY23"/>
<keyword evidence="11" id="KW-1185">Reference proteome</keyword>
<evidence type="ECO:0000313" key="11">
    <source>
        <dbReference type="Proteomes" id="UP000275267"/>
    </source>
</evidence>
<keyword evidence="7 8" id="KW-0472">Membrane</keyword>
<keyword evidence="4" id="KW-0547">Nucleotide-binding</keyword>
<dbReference type="InterPro" id="IPR013581">
    <property type="entry name" value="PDR_assoc"/>
</dbReference>
<evidence type="ECO:0000256" key="3">
    <source>
        <dbReference type="ARBA" id="ARBA00022692"/>
    </source>
</evidence>
<dbReference type="InterPro" id="IPR013525">
    <property type="entry name" value="ABC2_TM"/>
</dbReference>
<feature type="transmembrane region" description="Helical" evidence="8">
    <location>
        <begin position="743"/>
        <end position="765"/>
    </location>
</feature>
<dbReference type="SMART" id="SM00382">
    <property type="entry name" value="AAA"/>
    <property type="match status" value="1"/>
</dbReference>
<comment type="similarity">
    <text evidence="2">Belongs to the ABC transporter superfamily. ABCG family. PDR (TC 3.A.1.205) subfamily.</text>
</comment>
<evidence type="ECO:0000259" key="9">
    <source>
        <dbReference type="PROSITE" id="PS50893"/>
    </source>
</evidence>
<evidence type="ECO:0000256" key="7">
    <source>
        <dbReference type="ARBA" id="ARBA00023136"/>
    </source>
</evidence>
<dbReference type="SUPFAM" id="SSF52540">
    <property type="entry name" value="P-loop containing nucleoside triphosphate hydrolases"/>
    <property type="match status" value="2"/>
</dbReference>